<comment type="caution">
    <text evidence="1">The sequence shown here is derived from an EMBL/GenBank/DDBJ whole genome shotgun (WGS) entry which is preliminary data.</text>
</comment>
<evidence type="ECO:0000313" key="1">
    <source>
        <dbReference type="EMBL" id="KAJ3019132.1"/>
    </source>
</evidence>
<sequence>MMLSPHHVPVSSSAAFRTFTTAIPPPLPPTPHNNYQQWPAPSRPLASPPVARTPQAARCQVPGAQDHYYKYGNWQHKEASPLLAWYHRSPQDLSVPEVLMRNLHFQWLIRGITQDFKTDICFKSSAVIALQEASEASRPPKSRGLRRPLPAQPLARPCQGLCNHPSIRQRGCKSVAFECVHCQGHNHLCGVHDVEVPGTQELGEHAVSTQELGKHPVSMQELRKHAIILVHIQDAMGAQGSMVATPTSCGIEVLMLKRSALDIIGHVHVPVEKIMNQIVTILTKIWHCQCSPNHRIQGDELREYEDETAKEGRLSIYKDTVIPRIVLE</sequence>
<reference evidence="1" key="1">
    <citation type="submission" date="2022-08" db="EMBL/GenBank/DDBJ databases">
        <title>Genome Sequence of Pycnoporus sanguineus.</title>
        <authorList>
            <person name="Buettner E."/>
        </authorList>
    </citation>
    <scope>NUCLEOTIDE SEQUENCE</scope>
    <source>
        <strain evidence="1">CG-C14</strain>
    </source>
</reference>
<keyword evidence="2" id="KW-1185">Reference proteome</keyword>
<name>A0ACC1QD41_9APHY</name>
<dbReference type="Proteomes" id="UP001144978">
    <property type="component" value="Unassembled WGS sequence"/>
</dbReference>
<evidence type="ECO:0000313" key="2">
    <source>
        <dbReference type="Proteomes" id="UP001144978"/>
    </source>
</evidence>
<dbReference type="EMBL" id="JANSHE010000019">
    <property type="protein sequence ID" value="KAJ3019132.1"/>
    <property type="molecule type" value="Genomic_DNA"/>
</dbReference>
<protein>
    <submittedName>
        <fullName evidence="1">Uncharacterized protein</fullName>
    </submittedName>
</protein>
<organism evidence="1 2">
    <name type="scientific">Trametes sanguinea</name>
    <dbReference type="NCBI Taxonomy" id="158606"/>
    <lineage>
        <taxon>Eukaryota</taxon>
        <taxon>Fungi</taxon>
        <taxon>Dikarya</taxon>
        <taxon>Basidiomycota</taxon>
        <taxon>Agaricomycotina</taxon>
        <taxon>Agaricomycetes</taxon>
        <taxon>Polyporales</taxon>
        <taxon>Polyporaceae</taxon>
        <taxon>Trametes</taxon>
    </lineage>
</organism>
<proteinExistence type="predicted"/>
<gene>
    <name evidence="1" type="ORF">NUW54_g161</name>
</gene>
<accession>A0ACC1QD41</accession>